<evidence type="ECO:0000256" key="1">
    <source>
        <dbReference type="ARBA" id="ARBA00023015"/>
    </source>
</evidence>
<keyword evidence="6" id="KW-1185">Reference proteome</keyword>
<dbReference type="Proteomes" id="UP000236745">
    <property type="component" value="Unassembled WGS sequence"/>
</dbReference>
<evidence type="ECO:0000313" key="5">
    <source>
        <dbReference type="EMBL" id="SEF74439.1"/>
    </source>
</evidence>
<keyword evidence="2" id="KW-0238">DNA-binding</keyword>
<dbReference type="Pfam" id="PF01047">
    <property type="entry name" value="MarR"/>
    <property type="match status" value="1"/>
</dbReference>
<gene>
    <name evidence="5" type="ORF">SAMN05444390_101386</name>
</gene>
<keyword evidence="1" id="KW-0805">Transcription regulation</keyword>
<accession>A0A1H5UHF0</accession>
<organism evidence="5 6">
    <name type="scientific">Marinobacterium lutimaris</name>
    <dbReference type="NCBI Taxonomy" id="568106"/>
    <lineage>
        <taxon>Bacteria</taxon>
        <taxon>Pseudomonadati</taxon>
        <taxon>Pseudomonadota</taxon>
        <taxon>Gammaproteobacteria</taxon>
        <taxon>Oceanospirillales</taxon>
        <taxon>Oceanospirillaceae</taxon>
        <taxon>Marinobacterium</taxon>
    </lineage>
</organism>
<evidence type="ECO:0000313" key="6">
    <source>
        <dbReference type="Proteomes" id="UP000236745"/>
    </source>
</evidence>
<proteinExistence type="predicted"/>
<dbReference type="GO" id="GO:0003700">
    <property type="term" value="F:DNA-binding transcription factor activity"/>
    <property type="evidence" value="ECO:0007669"/>
    <property type="project" value="InterPro"/>
</dbReference>
<dbReference type="InterPro" id="IPR023187">
    <property type="entry name" value="Tscrpt_reg_MarR-type_CS"/>
</dbReference>
<evidence type="ECO:0000256" key="3">
    <source>
        <dbReference type="ARBA" id="ARBA00023163"/>
    </source>
</evidence>
<sequence length="179" mass="19854">MNQAKNSAISLDAEDKTWKDMPKSQDVLVLLRQIIRVTDMHDKQLSRITGLTMPQLMTMQTLDAEGAITIGVLAKKMNLAQATVTSILDRLELKGLVRRERSQTDKRKVLACPTPSGIELLKSAPTTLQDRFVGQFEGLKDWEQSMIIASLQQISGLLEADQIDAAPMLDIGALDRPIQ</sequence>
<dbReference type="InterPro" id="IPR036390">
    <property type="entry name" value="WH_DNA-bd_sf"/>
</dbReference>
<name>A0A1H5UHF0_9GAMM</name>
<dbReference type="PANTHER" id="PTHR42756">
    <property type="entry name" value="TRANSCRIPTIONAL REGULATOR, MARR"/>
    <property type="match status" value="1"/>
</dbReference>
<dbReference type="EMBL" id="FNVQ01000001">
    <property type="protein sequence ID" value="SEF74439.1"/>
    <property type="molecule type" value="Genomic_DNA"/>
</dbReference>
<protein>
    <submittedName>
        <fullName evidence="5">Transcriptional regulator, MarR family</fullName>
    </submittedName>
</protein>
<dbReference type="Gene3D" id="1.10.10.10">
    <property type="entry name" value="Winged helix-like DNA-binding domain superfamily/Winged helix DNA-binding domain"/>
    <property type="match status" value="1"/>
</dbReference>
<evidence type="ECO:0000259" key="4">
    <source>
        <dbReference type="PROSITE" id="PS50995"/>
    </source>
</evidence>
<dbReference type="PANTHER" id="PTHR42756:SF1">
    <property type="entry name" value="TRANSCRIPTIONAL REPRESSOR OF EMRAB OPERON"/>
    <property type="match status" value="1"/>
</dbReference>
<keyword evidence="3" id="KW-0804">Transcription</keyword>
<dbReference type="SUPFAM" id="SSF46785">
    <property type="entry name" value="Winged helix' DNA-binding domain"/>
    <property type="match status" value="1"/>
</dbReference>
<reference evidence="5 6" key="1">
    <citation type="submission" date="2016-10" db="EMBL/GenBank/DDBJ databases">
        <authorList>
            <person name="de Groot N.N."/>
        </authorList>
    </citation>
    <scope>NUCLEOTIDE SEQUENCE [LARGE SCALE GENOMIC DNA]</scope>
    <source>
        <strain evidence="5 6">DSM 22012</strain>
    </source>
</reference>
<dbReference type="PROSITE" id="PS50995">
    <property type="entry name" value="HTH_MARR_2"/>
    <property type="match status" value="1"/>
</dbReference>
<dbReference type="InterPro" id="IPR036388">
    <property type="entry name" value="WH-like_DNA-bd_sf"/>
</dbReference>
<dbReference type="AlphaFoldDB" id="A0A1H5UHF0"/>
<dbReference type="GO" id="GO:0003677">
    <property type="term" value="F:DNA binding"/>
    <property type="evidence" value="ECO:0007669"/>
    <property type="project" value="UniProtKB-KW"/>
</dbReference>
<feature type="domain" description="HTH marR-type" evidence="4">
    <location>
        <begin position="24"/>
        <end position="156"/>
    </location>
</feature>
<dbReference type="InterPro" id="IPR000835">
    <property type="entry name" value="HTH_MarR-typ"/>
</dbReference>
<evidence type="ECO:0000256" key="2">
    <source>
        <dbReference type="ARBA" id="ARBA00023125"/>
    </source>
</evidence>
<dbReference type="SMART" id="SM00347">
    <property type="entry name" value="HTH_MARR"/>
    <property type="match status" value="1"/>
</dbReference>
<dbReference type="PROSITE" id="PS01117">
    <property type="entry name" value="HTH_MARR_1"/>
    <property type="match status" value="1"/>
</dbReference>